<dbReference type="PANTHER" id="PTHR42085">
    <property type="entry name" value="F-BOX DOMAIN-CONTAINING PROTEIN"/>
    <property type="match status" value="1"/>
</dbReference>
<keyword evidence="3" id="KW-1185">Reference proteome</keyword>
<dbReference type="OrthoDB" id="3763763at2759"/>
<organism evidence="2 3">
    <name type="scientific">Karstenula rhodostoma CBS 690.94</name>
    <dbReference type="NCBI Taxonomy" id="1392251"/>
    <lineage>
        <taxon>Eukaryota</taxon>
        <taxon>Fungi</taxon>
        <taxon>Dikarya</taxon>
        <taxon>Ascomycota</taxon>
        <taxon>Pezizomycotina</taxon>
        <taxon>Dothideomycetes</taxon>
        <taxon>Pleosporomycetidae</taxon>
        <taxon>Pleosporales</taxon>
        <taxon>Massarineae</taxon>
        <taxon>Didymosphaeriaceae</taxon>
        <taxon>Karstenula</taxon>
    </lineage>
</organism>
<evidence type="ECO:0000313" key="3">
    <source>
        <dbReference type="Proteomes" id="UP000799764"/>
    </source>
</evidence>
<dbReference type="InterPro" id="IPR038883">
    <property type="entry name" value="AN11006-like"/>
</dbReference>
<evidence type="ECO:0000313" key="2">
    <source>
        <dbReference type="EMBL" id="KAF2445965.1"/>
    </source>
</evidence>
<accession>A0A9P4PKZ1</accession>
<name>A0A9P4PKZ1_9PLEO</name>
<dbReference type="Proteomes" id="UP000799764">
    <property type="component" value="Unassembled WGS sequence"/>
</dbReference>
<sequence length="350" mass="40025">MAASNESFSHDGETFAMDIHRRDQTKDLTSDHTDIPSDISATDREREPKGLFKLPAELRNKVYKYVLTSDNPLSCIVSPGINTNRKPKIIPSQSNIRRIELRTAAARPSFNQLQFVNRQLHHETASLELKFNPIRFPLNVVGRRTDTTPMQSLLALRAAYSPAKFSWLSDVRLRSLDALAQWKLEPWRSSYGVLPVAEFCKEHPHINVQYMLDAFATWRDGEQRILIGHFFQMGAALMLALKNDRSALIECLPDAGALIIKDAMWVEKTVHFLLFKGHDTSSVSDRLDEVFSGIGNLRIFPSVERVDKEAFADYRYGTYMTPVSDFTELQQENWLKWALSWIKDGIKPNL</sequence>
<feature type="region of interest" description="Disordered" evidence="1">
    <location>
        <begin position="23"/>
        <end position="46"/>
    </location>
</feature>
<dbReference type="EMBL" id="MU001499">
    <property type="protein sequence ID" value="KAF2445965.1"/>
    <property type="molecule type" value="Genomic_DNA"/>
</dbReference>
<gene>
    <name evidence="2" type="ORF">P171DRAFT_484622</name>
</gene>
<evidence type="ECO:0000256" key="1">
    <source>
        <dbReference type="SAM" id="MobiDB-lite"/>
    </source>
</evidence>
<dbReference type="AlphaFoldDB" id="A0A9P4PKZ1"/>
<protein>
    <submittedName>
        <fullName evidence="2">Uncharacterized protein</fullName>
    </submittedName>
</protein>
<proteinExistence type="predicted"/>
<dbReference type="PANTHER" id="PTHR42085:SF1">
    <property type="entry name" value="F-BOX DOMAIN-CONTAINING PROTEIN"/>
    <property type="match status" value="1"/>
</dbReference>
<reference evidence="2" key="1">
    <citation type="journal article" date="2020" name="Stud. Mycol.">
        <title>101 Dothideomycetes genomes: a test case for predicting lifestyles and emergence of pathogens.</title>
        <authorList>
            <person name="Haridas S."/>
            <person name="Albert R."/>
            <person name="Binder M."/>
            <person name="Bloem J."/>
            <person name="Labutti K."/>
            <person name="Salamov A."/>
            <person name="Andreopoulos B."/>
            <person name="Baker S."/>
            <person name="Barry K."/>
            <person name="Bills G."/>
            <person name="Bluhm B."/>
            <person name="Cannon C."/>
            <person name="Castanera R."/>
            <person name="Culley D."/>
            <person name="Daum C."/>
            <person name="Ezra D."/>
            <person name="Gonzalez J."/>
            <person name="Henrissat B."/>
            <person name="Kuo A."/>
            <person name="Liang C."/>
            <person name="Lipzen A."/>
            <person name="Lutzoni F."/>
            <person name="Magnuson J."/>
            <person name="Mondo S."/>
            <person name="Nolan M."/>
            <person name="Ohm R."/>
            <person name="Pangilinan J."/>
            <person name="Park H.-J."/>
            <person name="Ramirez L."/>
            <person name="Alfaro M."/>
            <person name="Sun H."/>
            <person name="Tritt A."/>
            <person name="Yoshinaga Y."/>
            <person name="Zwiers L.-H."/>
            <person name="Turgeon B."/>
            <person name="Goodwin S."/>
            <person name="Spatafora J."/>
            <person name="Crous P."/>
            <person name="Grigoriev I."/>
        </authorList>
    </citation>
    <scope>NUCLEOTIDE SEQUENCE</scope>
    <source>
        <strain evidence="2">CBS 690.94</strain>
    </source>
</reference>
<comment type="caution">
    <text evidence="2">The sequence shown here is derived from an EMBL/GenBank/DDBJ whole genome shotgun (WGS) entry which is preliminary data.</text>
</comment>